<proteinExistence type="predicted"/>
<name>A0AAE4CTX1_9ACTN</name>
<sequence length="101" mass="10417">MSSSEDHIPPADAMNPARRTATHRTRTGAGRLGSCAAASLLVVTIIFMVRNTGAVEAGLLGWQGSTPLVLALLSAGVGAAILTVMTGPARVTPPRRRNGDR</sequence>
<reference evidence="3 4" key="1">
    <citation type="submission" date="2023-07" db="EMBL/GenBank/DDBJ databases">
        <title>Sequencing the genomes of 1000 actinobacteria strains.</title>
        <authorList>
            <person name="Klenk H.-P."/>
        </authorList>
    </citation>
    <scope>NUCLEOTIDE SEQUENCE [LARGE SCALE GENOMIC DNA]</scope>
    <source>
        <strain evidence="3 4">DSM 44711</strain>
    </source>
</reference>
<gene>
    <name evidence="3" type="ORF">J2S44_001399</name>
</gene>
<dbReference type="EMBL" id="JAVDYC010000001">
    <property type="protein sequence ID" value="MDR7321149.1"/>
    <property type="molecule type" value="Genomic_DNA"/>
</dbReference>
<accession>A0AAE4CTX1</accession>
<feature type="region of interest" description="Disordered" evidence="1">
    <location>
        <begin position="1"/>
        <end position="29"/>
    </location>
</feature>
<keyword evidence="4" id="KW-1185">Reference proteome</keyword>
<evidence type="ECO:0000256" key="2">
    <source>
        <dbReference type="SAM" id="Phobius"/>
    </source>
</evidence>
<organism evidence="3 4">
    <name type="scientific">Catenuloplanes niger</name>
    <dbReference type="NCBI Taxonomy" id="587534"/>
    <lineage>
        <taxon>Bacteria</taxon>
        <taxon>Bacillati</taxon>
        <taxon>Actinomycetota</taxon>
        <taxon>Actinomycetes</taxon>
        <taxon>Micromonosporales</taxon>
        <taxon>Micromonosporaceae</taxon>
        <taxon>Catenuloplanes</taxon>
    </lineage>
</organism>
<keyword evidence="2" id="KW-0472">Membrane</keyword>
<feature type="transmembrane region" description="Helical" evidence="2">
    <location>
        <begin position="69"/>
        <end position="91"/>
    </location>
</feature>
<dbReference type="Proteomes" id="UP001183629">
    <property type="component" value="Unassembled WGS sequence"/>
</dbReference>
<dbReference type="RefSeq" id="WP_310409951.1">
    <property type="nucleotide sequence ID" value="NZ_JAVDYC010000001.1"/>
</dbReference>
<dbReference type="AlphaFoldDB" id="A0AAE4CTX1"/>
<keyword evidence="2" id="KW-1133">Transmembrane helix</keyword>
<evidence type="ECO:0000256" key="1">
    <source>
        <dbReference type="SAM" id="MobiDB-lite"/>
    </source>
</evidence>
<keyword evidence="2" id="KW-0812">Transmembrane</keyword>
<evidence type="ECO:0000313" key="4">
    <source>
        <dbReference type="Proteomes" id="UP001183629"/>
    </source>
</evidence>
<comment type="caution">
    <text evidence="3">The sequence shown here is derived from an EMBL/GenBank/DDBJ whole genome shotgun (WGS) entry which is preliminary data.</text>
</comment>
<protein>
    <submittedName>
        <fullName evidence="3">Integral membrane protein</fullName>
    </submittedName>
</protein>
<feature type="transmembrane region" description="Helical" evidence="2">
    <location>
        <begin position="28"/>
        <end position="49"/>
    </location>
</feature>
<evidence type="ECO:0000313" key="3">
    <source>
        <dbReference type="EMBL" id="MDR7321149.1"/>
    </source>
</evidence>